<evidence type="ECO:0000256" key="1">
    <source>
        <dbReference type="ARBA" id="ARBA00004141"/>
    </source>
</evidence>
<dbReference type="NCBIfam" id="TIGR03025">
    <property type="entry name" value="EPS_sugtrans"/>
    <property type="match status" value="1"/>
</dbReference>
<dbReference type="SUPFAM" id="SSF51735">
    <property type="entry name" value="NAD(P)-binding Rossmann-fold domains"/>
    <property type="match status" value="1"/>
</dbReference>
<dbReference type="GO" id="GO:0016020">
    <property type="term" value="C:membrane"/>
    <property type="evidence" value="ECO:0007669"/>
    <property type="project" value="UniProtKB-SubCell"/>
</dbReference>
<keyword evidence="3 9" id="KW-0808">Transferase</keyword>
<feature type="transmembrane region" description="Helical" evidence="7">
    <location>
        <begin position="78"/>
        <end position="102"/>
    </location>
</feature>
<feature type="transmembrane region" description="Helical" evidence="7">
    <location>
        <begin position="12"/>
        <end position="30"/>
    </location>
</feature>
<feature type="transmembrane region" description="Helical" evidence="7">
    <location>
        <begin position="50"/>
        <end position="71"/>
    </location>
</feature>
<dbReference type="OrthoDB" id="9808602at2"/>
<feature type="transmembrane region" description="Helical" evidence="7">
    <location>
        <begin position="286"/>
        <end position="307"/>
    </location>
</feature>
<dbReference type="PANTHER" id="PTHR30576:SF0">
    <property type="entry name" value="UNDECAPRENYL-PHOSPHATE N-ACETYLGALACTOSAMINYL 1-PHOSPHATE TRANSFERASE-RELATED"/>
    <property type="match status" value="1"/>
</dbReference>
<dbReference type="InterPro" id="IPR017473">
    <property type="entry name" value="Undecaprenyl-P_gluc_Ptfrase"/>
</dbReference>
<keyword evidence="5 7" id="KW-1133">Transmembrane helix</keyword>
<evidence type="ECO:0000256" key="6">
    <source>
        <dbReference type="ARBA" id="ARBA00023136"/>
    </source>
</evidence>
<dbReference type="RefSeq" id="WP_035193439.1">
    <property type="nucleotide sequence ID" value="NZ_JJRY01000002.1"/>
</dbReference>
<dbReference type="Gene3D" id="3.40.50.720">
    <property type="entry name" value="NAD(P)-binding Rossmann-like Domain"/>
    <property type="match status" value="1"/>
</dbReference>
<name>A0A072NR95_SCHAZ</name>
<comment type="caution">
    <text evidence="9">The sequence shown here is derived from an EMBL/GenBank/DDBJ whole genome shotgun (WGS) entry which is preliminary data.</text>
</comment>
<organism evidence="9 10">
    <name type="scientific">Schinkia azotoformans MEV2011</name>
    <dbReference type="NCBI Taxonomy" id="1348973"/>
    <lineage>
        <taxon>Bacteria</taxon>
        <taxon>Bacillati</taxon>
        <taxon>Bacillota</taxon>
        <taxon>Bacilli</taxon>
        <taxon>Bacillales</taxon>
        <taxon>Bacillaceae</taxon>
        <taxon>Calidifontibacillus/Schinkia group</taxon>
        <taxon>Schinkia</taxon>
    </lineage>
</organism>
<dbReference type="EMBL" id="JJRY01000002">
    <property type="protein sequence ID" value="KEF39757.1"/>
    <property type="molecule type" value="Genomic_DNA"/>
</dbReference>
<comment type="similarity">
    <text evidence="2">Belongs to the bacterial sugar transferase family.</text>
</comment>
<proteinExistence type="inferred from homology"/>
<dbReference type="InterPro" id="IPR036291">
    <property type="entry name" value="NAD(P)-bd_dom_sf"/>
</dbReference>
<dbReference type="Pfam" id="PF02397">
    <property type="entry name" value="Bac_transf"/>
    <property type="match status" value="1"/>
</dbReference>
<feature type="transmembrane region" description="Helical" evidence="7">
    <location>
        <begin position="114"/>
        <end position="137"/>
    </location>
</feature>
<keyword evidence="4 7" id="KW-0812">Transmembrane</keyword>
<dbReference type="NCBIfam" id="TIGR03023">
    <property type="entry name" value="WcaJ_sugtrans"/>
    <property type="match status" value="1"/>
</dbReference>
<dbReference type="InterPro" id="IPR003362">
    <property type="entry name" value="Bact_transf"/>
</dbReference>
<gene>
    <name evidence="9" type="ORF">M670_00778</name>
</gene>
<reference evidence="9 10" key="1">
    <citation type="submission" date="2014-04" db="EMBL/GenBank/DDBJ databases">
        <title>Draft genome sequence of Bacillus azotoformans MEV2011, a (co-) denitrifying strain unable to grow in the presence of oxygen.</title>
        <authorList>
            <person name="Nielsen M."/>
            <person name="Schreiber L."/>
            <person name="Finster K."/>
            <person name="Schramm A."/>
        </authorList>
    </citation>
    <scope>NUCLEOTIDE SEQUENCE [LARGE SCALE GENOMIC DNA]</scope>
    <source>
        <strain evidence="9 10">MEV2011</strain>
    </source>
</reference>
<protein>
    <submittedName>
        <fullName evidence="9">Undecaprenyl-phosphate glucose phosphotransferase</fullName>
    </submittedName>
</protein>
<accession>A0A072NR95</accession>
<sequence>MIRGKDNFFQKMYIVFDFLAIQASFFLAWWTKFIAFFANNEEHISIQIYFLWSIIYGMLSILIGYLFNLYYSDRRNTLLIKCMTLLKVHSIGMVCFISFLFLFKVIDFSRSFLIIYYLTILLFATLGRAVAHVAINYTNSNNSNKRYIVIVGAGQLAYKFYHQVSLQRQQKFEVIGFLDDYKQIHDEKHQDLSRIIGKTTDLQYVLDHHLVDEVVLTLPLSAYEKYAEIVDICERNGVRLFIIPSLFKIVPARPHVEMLGDIPLVTIRDIPLDEVSNSTLKRLFDIVFSIAAILVTMPLMVAIAIIIKLTSKGPLIFKQERIGKNNRPFLMYKFRSMKFEMDGSSDTLWTTANDPRKTKFGAFIRRTSLDELPQFFNVLKGDMSIVGPRPERPFFVEQFKEQIPKYMVKHHVRPGITGWAQVNGLRGDTSINTRIIYDIFYIENWSFLLDLKIILKTIANGFINKNAY</sequence>
<dbReference type="InterPro" id="IPR017475">
    <property type="entry name" value="EPS_sugar_tfrase"/>
</dbReference>
<evidence type="ECO:0000313" key="9">
    <source>
        <dbReference type="EMBL" id="KEF39757.1"/>
    </source>
</evidence>
<feature type="domain" description="Bacterial sugar transferase" evidence="8">
    <location>
        <begin position="281"/>
        <end position="460"/>
    </location>
</feature>
<dbReference type="Pfam" id="PF13727">
    <property type="entry name" value="CoA_binding_3"/>
    <property type="match status" value="1"/>
</dbReference>
<evidence type="ECO:0000256" key="5">
    <source>
        <dbReference type="ARBA" id="ARBA00022989"/>
    </source>
</evidence>
<dbReference type="PANTHER" id="PTHR30576">
    <property type="entry name" value="COLANIC BIOSYNTHESIS UDP-GLUCOSE LIPID CARRIER TRANSFERASE"/>
    <property type="match status" value="1"/>
</dbReference>
<evidence type="ECO:0000256" key="4">
    <source>
        <dbReference type="ARBA" id="ARBA00022692"/>
    </source>
</evidence>
<dbReference type="GO" id="GO:0016780">
    <property type="term" value="F:phosphotransferase activity, for other substituted phosphate groups"/>
    <property type="evidence" value="ECO:0007669"/>
    <property type="project" value="TreeGrafter"/>
</dbReference>
<dbReference type="PATRIC" id="fig|1348973.3.peg.749"/>
<evidence type="ECO:0000256" key="2">
    <source>
        <dbReference type="ARBA" id="ARBA00006464"/>
    </source>
</evidence>
<comment type="subcellular location">
    <subcellularLocation>
        <location evidence="1">Membrane</location>
        <topology evidence="1">Multi-pass membrane protein</topology>
    </subcellularLocation>
</comment>
<evidence type="ECO:0000313" key="10">
    <source>
        <dbReference type="Proteomes" id="UP000027936"/>
    </source>
</evidence>
<dbReference type="Proteomes" id="UP000027936">
    <property type="component" value="Unassembled WGS sequence"/>
</dbReference>
<evidence type="ECO:0000256" key="3">
    <source>
        <dbReference type="ARBA" id="ARBA00022679"/>
    </source>
</evidence>
<evidence type="ECO:0000256" key="7">
    <source>
        <dbReference type="SAM" id="Phobius"/>
    </source>
</evidence>
<dbReference type="AlphaFoldDB" id="A0A072NR95"/>
<keyword evidence="6 7" id="KW-0472">Membrane</keyword>
<evidence type="ECO:0000259" key="8">
    <source>
        <dbReference type="Pfam" id="PF02397"/>
    </source>
</evidence>